<evidence type="ECO:0000313" key="2">
    <source>
        <dbReference type="EMBL" id="KAF9690848.1"/>
    </source>
</evidence>
<comment type="caution">
    <text evidence="2">The sequence shown here is derived from an EMBL/GenBank/DDBJ whole genome shotgun (WGS) entry which is preliminary data.</text>
</comment>
<dbReference type="OrthoDB" id="3473305at2759"/>
<reference evidence="2" key="1">
    <citation type="submission" date="2018-12" db="EMBL/GenBank/DDBJ databases">
        <authorList>
            <person name="Syme R.A."/>
            <person name="Farfan-Caceres L."/>
            <person name="Lichtenzveig J."/>
        </authorList>
    </citation>
    <scope>NUCLEOTIDE SEQUENCE</scope>
    <source>
        <strain evidence="2">Al4</strain>
    </source>
</reference>
<proteinExistence type="predicted"/>
<organism evidence="2 3">
    <name type="scientific">Ascochyta lentis</name>
    <dbReference type="NCBI Taxonomy" id="205686"/>
    <lineage>
        <taxon>Eukaryota</taxon>
        <taxon>Fungi</taxon>
        <taxon>Dikarya</taxon>
        <taxon>Ascomycota</taxon>
        <taxon>Pezizomycotina</taxon>
        <taxon>Dothideomycetes</taxon>
        <taxon>Pleosporomycetidae</taxon>
        <taxon>Pleosporales</taxon>
        <taxon>Pleosporineae</taxon>
        <taxon>Didymellaceae</taxon>
        <taxon>Ascochyta</taxon>
    </lineage>
</organism>
<evidence type="ECO:0000259" key="1">
    <source>
        <dbReference type="Pfam" id="PF20150"/>
    </source>
</evidence>
<sequence length="280" mass="31081">MATFTSLSFELRSQIFALAKPTFTTIHIREEADLIITSISAPPALLTTTKESRAEAQKWDLKPYSVLVGNDYKDILFDQDTSLHLIITPSTAEHPSITWTELYTVLGDALLDAKKIEIQCSEPVRLARLFMLPESELIGVGQSCVEAGMFGSEIISSDRETREALREDVSVCVGDEEWVLREQVVEGFGVEAGFETKAFERVDEGAKTSALYFQDAEVEVESVEASVLYFQDTEVVEKWSGERLTEGALDRLCVEMSELFPATVYTVKSDPGGSVMPELD</sequence>
<dbReference type="EMBL" id="RZGK01000022">
    <property type="protein sequence ID" value="KAF9690848.1"/>
    <property type="molecule type" value="Genomic_DNA"/>
</dbReference>
<dbReference type="Proteomes" id="UP000651452">
    <property type="component" value="Unassembled WGS sequence"/>
</dbReference>
<keyword evidence="3" id="KW-1185">Reference proteome</keyword>
<name>A0A8H7MDJ0_9PLEO</name>
<dbReference type="AlphaFoldDB" id="A0A8H7MDJ0"/>
<reference evidence="2" key="2">
    <citation type="submission" date="2020-09" db="EMBL/GenBank/DDBJ databases">
        <title>Reference genome assembly for Australian Ascochyta lentis isolate Al4.</title>
        <authorList>
            <person name="Lee R.C."/>
            <person name="Farfan-Caceres L.M."/>
            <person name="Debler J.W."/>
            <person name="Williams A.H."/>
            <person name="Henares B.M."/>
        </authorList>
    </citation>
    <scope>NUCLEOTIDE SEQUENCE</scope>
    <source>
        <strain evidence="2">Al4</strain>
    </source>
</reference>
<gene>
    <name evidence="2" type="ORF">EKO04_010949</name>
</gene>
<protein>
    <recommendedName>
        <fullName evidence="1">2EXR domain-containing protein</fullName>
    </recommendedName>
</protein>
<accession>A0A8H7MDJ0</accession>
<dbReference type="InterPro" id="IPR045518">
    <property type="entry name" value="2EXR"/>
</dbReference>
<evidence type="ECO:0000313" key="3">
    <source>
        <dbReference type="Proteomes" id="UP000651452"/>
    </source>
</evidence>
<dbReference type="Pfam" id="PF20150">
    <property type="entry name" value="2EXR"/>
    <property type="match status" value="1"/>
</dbReference>
<feature type="domain" description="2EXR" evidence="1">
    <location>
        <begin position="3"/>
        <end position="78"/>
    </location>
</feature>